<dbReference type="AlphaFoldDB" id="A0A1Z5KAZ8"/>
<organism evidence="2 3">
    <name type="scientific">Fistulifera solaris</name>
    <name type="common">Oleaginous diatom</name>
    <dbReference type="NCBI Taxonomy" id="1519565"/>
    <lineage>
        <taxon>Eukaryota</taxon>
        <taxon>Sar</taxon>
        <taxon>Stramenopiles</taxon>
        <taxon>Ochrophyta</taxon>
        <taxon>Bacillariophyta</taxon>
        <taxon>Bacillariophyceae</taxon>
        <taxon>Bacillariophycidae</taxon>
        <taxon>Naviculales</taxon>
        <taxon>Naviculaceae</taxon>
        <taxon>Fistulifera</taxon>
    </lineage>
</organism>
<protein>
    <submittedName>
        <fullName evidence="2">Uncharacterized protein</fullName>
    </submittedName>
</protein>
<dbReference type="OrthoDB" id="186314at2759"/>
<feature type="transmembrane region" description="Helical" evidence="1">
    <location>
        <begin position="115"/>
        <end position="140"/>
    </location>
</feature>
<evidence type="ECO:0000256" key="1">
    <source>
        <dbReference type="SAM" id="Phobius"/>
    </source>
</evidence>
<reference evidence="2 3" key="1">
    <citation type="journal article" date="2015" name="Plant Cell">
        <title>Oil accumulation by the oleaginous diatom Fistulifera solaris as revealed by the genome and transcriptome.</title>
        <authorList>
            <person name="Tanaka T."/>
            <person name="Maeda Y."/>
            <person name="Veluchamy A."/>
            <person name="Tanaka M."/>
            <person name="Abida H."/>
            <person name="Marechal E."/>
            <person name="Bowler C."/>
            <person name="Muto M."/>
            <person name="Sunaga Y."/>
            <person name="Tanaka M."/>
            <person name="Yoshino T."/>
            <person name="Taniguchi T."/>
            <person name="Fukuda Y."/>
            <person name="Nemoto M."/>
            <person name="Matsumoto M."/>
            <person name="Wong P.S."/>
            <person name="Aburatani S."/>
            <person name="Fujibuchi W."/>
        </authorList>
    </citation>
    <scope>NUCLEOTIDE SEQUENCE [LARGE SCALE GENOMIC DNA]</scope>
    <source>
        <strain evidence="2 3">JPCC DA0580</strain>
    </source>
</reference>
<name>A0A1Z5KAZ8_FISSO</name>
<accession>A0A1Z5KAZ8</accession>
<proteinExistence type="predicted"/>
<gene>
    <name evidence="2" type="ORF">FisN_15Lu185</name>
</gene>
<dbReference type="InParanoid" id="A0A1Z5KAZ8"/>
<keyword evidence="1" id="KW-0472">Membrane</keyword>
<dbReference type="EMBL" id="BDSP01000201">
    <property type="protein sequence ID" value="GAX23453.1"/>
    <property type="molecule type" value="Genomic_DNA"/>
</dbReference>
<comment type="caution">
    <text evidence="2">The sequence shown here is derived from an EMBL/GenBank/DDBJ whole genome shotgun (WGS) entry which is preliminary data.</text>
</comment>
<evidence type="ECO:0000313" key="3">
    <source>
        <dbReference type="Proteomes" id="UP000198406"/>
    </source>
</evidence>
<evidence type="ECO:0000313" key="2">
    <source>
        <dbReference type="EMBL" id="GAX23453.1"/>
    </source>
</evidence>
<keyword evidence="1" id="KW-1133">Transmembrane helix</keyword>
<sequence length="241" mass="27589">MFALRPISLASSCPRQSITMTTTRTLFARRRKKVNARRLQLQKGYRQPTLEQVAQMPRSPQEMDNQTIVALAAMGDTRANQELVKRHVMTQDRVSYEEATKVFEQIRMKNRENMALLAIPYHIGIATAVSAGFLAIPMVFDLGTAKWFNTDYVTMDVPPPEDLETMLETGNWTWNWMEPPLGTISFTLLALQFSRAQMQNLGIKPYTEAVKSWRGRRLAQAFPQYDANVLIQYSESTDIVH</sequence>
<dbReference type="Proteomes" id="UP000198406">
    <property type="component" value="Unassembled WGS sequence"/>
</dbReference>
<keyword evidence="3" id="KW-1185">Reference proteome</keyword>
<keyword evidence="1" id="KW-0812">Transmembrane</keyword>